<dbReference type="AlphaFoldDB" id="A0A8X6WQR5"/>
<comment type="caution">
    <text evidence="1">The sequence shown here is derived from an EMBL/GenBank/DDBJ whole genome shotgun (WGS) entry which is preliminary data.</text>
</comment>
<name>A0A8X6WQR5_9ARAC</name>
<reference evidence="1" key="1">
    <citation type="submission" date="2020-08" db="EMBL/GenBank/DDBJ databases">
        <title>Multicomponent nature underlies the extraordinary mechanical properties of spider dragline silk.</title>
        <authorList>
            <person name="Kono N."/>
            <person name="Nakamura H."/>
            <person name="Mori M."/>
            <person name="Yoshida Y."/>
            <person name="Ohtoshi R."/>
            <person name="Malay A.D."/>
            <person name="Moran D.A.P."/>
            <person name="Tomita M."/>
            <person name="Numata K."/>
            <person name="Arakawa K."/>
        </authorList>
    </citation>
    <scope>NUCLEOTIDE SEQUENCE</scope>
</reference>
<accession>A0A8X6WQR5</accession>
<sequence length="495" mass="58973">MDERVMTVPLNCIERKLCFYRDLHLSAREDTFHKKKIKRWRCVTMALNSLSVESLRQITLAKFAIQLCNGAEIRDFVKENGCESFIFPSKETHKFLNVNSQVDKAWASKNFLIQEVCPKSYIIRNRTGRSDNFFARNDLLPFARWEKLVENIMSSFSFPPILLLELIDVVRSISIEIDKWIKYHSRFMRDSLNFAHSAQCDFQWNSLGRIDRMRTANTLIANKRLDIEGRYLLSLYYDLAMPIGEKVPDLILERYANVAKKRPPQWSSTDVDMEKRDATRTNWFDALSNEEKVHYLEKALAEECLRYENLRLYLFHMQINERKKVFKVHAFKILTQYFLDWPLQGDFLDAAEQLLPYFTESDFLELLRIILNEKILLGRKDFNYVTLLKDLWSISPSHLKESTKSNSIYEPLMFTLNFPAVEIFPNEQLFQWYGDNCLKFGYCGLKYCLFKGEIDPKRWLFSDDFDFYRNCKFINAFVFETNRYRENIRKYSFLV</sequence>
<dbReference type="Proteomes" id="UP000886998">
    <property type="component" value="Unassembled WGS sequence"/>
</dbReference>
<evidence type="ECO:0000313" key="1">
    <source>
        <dbReference type="EMBL" id="GFY39515.1"/>
    </source>
</evidence>
<proteinExistence type="predicted"/>
<organism evidence="1 2">
    <name type="scientific">Trichonephila inaurata madagascariensis</name>
    <dbReference type="NCBI Taxonomy" id="2747483"/>
    <lineage>
        <taxon>Eukaryota</taxon>
        <taxon>Metazoa</taxon>
        <taxon>Ecdysozoa</taxon>
        <taxon>Arthropoda</taxon>
        <taxon>Chelicerata</taxon>
        <taxon>Arachnida</taxon>
        <taxon>Araneae</taxon>
        <taxon>Araneomorphae</taxon>
        <taxon>Entelegynae</taxon>
        <taxon>Araneoidea</taxon>
        <taxon>Nephilidae</taxon>
        <taxon>Trichonephila</taxon>
        <taxon>Trichonephila inaurata</taxon>
    </lineage>
</organism>
<gene>
    <name evidence="1" type="primary">NCL1_40015</name>
    <name evidence="1" type="ORF">TNIN_315401</name>
</gene>
<dbReference type="EMBL" id="BMAV01001409">
    <property type="protein sequence ID" value="GFY39515.1"/>
    <property type="molecule type" value="Genomic_DNA"/>
</dbReference>
<keyword evidence="2" id="KW-1185">Reference proteome</keyword>
<evidence type="ECO:0000313" key="2">
    <source>
        <dbReference type="Proteomes" id="UP000886998"/>
    </source>
</evidence>
<protein>
    <submittedName>
        <fullName evidence="1">Uncharacterized protein</fullName>
    </submittedName>
</protein>